<dbReference type="EMBL" id="WWEN01000002">
    <property type="protein sequence ID" value="MYM54253.1"/>
    <property type="molecule type" value="Genomic_DNA"/>
</dbReference>
<name>A0A6L8LEW8_9RHOB</name>
<keyword evidence="5" id="KW-1185">Reference proteome</keyword>
<dbReference type="Pfam" id="PF01478">
    <property type="entry name" value="Peptidase_A24"/>
    <property type="match status" value="1"/>
</dbReference>
<keyword evidence="1" id="KW-0812">Transmembrane</keyword>
<dbReference type="Proteomes" id="UP000479043">
    <property type="component" value="Unassembled WGS sequence"/>
</dbReference>
<dbReference type="GO" id="GO:0016020">
    <property type="term" value="C:membrane"/>
    <property type="evidence" value="ECO:0007669"/>
    <property type="project" value="InterPro"/>
</dbReference>
<feature type="transmembrane region" description="Helical" evidence="1">
    <location>
        <begin position="31"/>
        <end position="49"/>
    </location>
</feature>
<evidence type="ECO:0000256" key="1">
    <source>
        <dbReference type="SAM" id="Phobius"/>
    </source>
</evidence>
<evidence type="ECO:0000313" key="4">
    <source>
        <dbReference type="EMBL" id="MYM54253.1"/>
    </source>
</evidence>
<dbReference type="RefSeq" id="WP_160971963.1">
    <property type="nucleotide sequence ID" value="NZ_WWEN01000002.1"/>
</dbReference>
<evidence type="ECO:0000256" key="2">
    <source>
        <dbReference type="SAM" id="SignalP"/>
    </source>
</evidence>
<organism evidence="4 5">
    <name type="scientific">Thalassovita mangrovi</name>
    <dbReference type="NCBI Taxonomy" id="2692236"/>
    <lineage>
        <taxon>Bacteria</taxon>
        <taxon>Pseudomonadati</taxon>
        <taxon>Pseudomonadota</taxon>
        <taxon>Alphaproteobacteria</taxon>
        <taxon>Rhodobacterales</taxon>
        <taxon>Roseobacteraceae</taxon>
        <taxon>Thalassovita</taxon>
    </lineage>
</organism>
<feature type="signal peptide" evidence="2">
    <location>
        <begin position="1"/>
        <end position="17"/>
    </location>
</feature>
<keyword evidence="1" id="KW-0472">Membrane</keyword>
<feature type="domain" description="Prepilin type IV endopeptidase peptidase" evidence="3">
    <location>
        <begin position="14"/>
        <end position="115"/>
    </location>
</feature>
<keyword evidence="2" id="KW-0732">Signal</keyword>
<dbReference type="InterPro" id="IPR000045">
    <property type="entry name" value="Prepilin_IV_endopep_pep"/>
</dbReference>
<evidence type="ECO:0000259" key="3">
    <source>
        <dbReference type="Pfam" id="PF01478"/>
    </source>
</evidence>
<protein>
    <submittedName>
        <fullName evidence="4">Peptidase</fullName>
    </submittedName>
</protein>
<dbReference type="AlphaFoldDB" id="A0A6L8LEW8"/>
<sequence length="163" mass="16773">MLASALSLLSITGFSAAALLAAISDFKRKTIPNGLVLTLLAGFLLLAPGSGWTQSEITGSLLAGSIVVFVGLTIHALGWAGAGDGKYAAVCTLWIGANQALDFLFLTTVFGALFTMTLLGANRLGWSPLSPGGPDTGTRQITIPYGFALSAAALFVLPQSPWM</sequence>
<feature type="transmembrane region" description="Helical" evidence="1">
    <location>
        <begin position="100"/>
        <end position="121"/>
    </location>
</feature>
<accession>A0A6L8LEW8</accession>
<dbReference type="GO" id="GO:0004190">
    <property type="term" value="F:aspartic-type endopeptidase activity"/>
    <property type="evidence" value="ECO:0007669"/>
    <property type="project" value="InterPro"/>
</dbReference>
<reference evidence="4 5" key="1">
    <citation type="submission" date="2020-01" db="EMBL/GenBank/DDBJ databases">
        <authorList>
            <person name="Chen S."/>
        </authorList>
    </citation>
    <scope>NUCLEOTIDE SEQUENCE [LARGE SCALE GENOMIC DNA]</scope>
    <source>
        <strain evidence="4 5">GS-10</strain>
    </source>
</reference>
<feature type="transmembrane region" description="Helical" evidence="1">
    <location>
        <begin position="142"/>
        <end position="160"/>
    </location>
</feature>
<feature type="chain" id="PRO_5026833137" evidence="2">
    <location>
        <begin position="18"/>
        <end position="163"/>
    </location>
</feature>
<proteinExistence type="predicted"/>
<evidence type="ECO:0000313" key="5">
    <source>
        <dbReference type="Proteomes" id="UP000479043"/>
    </source>
</evidence>
<feature type="transmembrane region" description="Helical" evidence="1">
    <location>
        <begin position="61"/>
        <end position="80"/>
    </location>
</feature>
<keyword evidence="1" id="KW-1133">Transmembrane helix</keyword>
<comment type="caution">
    <text evidence="4">The sequence shown here is derived from an EMBL/GenBank/DDBJ whole genome shotgun (WGS) entry which is preliminary data.</text>
</comment>
<dbReference type="Gene3D" id="1.20.120.1220">
    <property type="match status" value="1"/>
</dbReference>
<gene>
    <name evidence="4" type="ORF">GR167_02970</name>
</gene>